<evidence type="ECO:0000313" key="3">
    <source>
        <dbReference type="Proteomes" id="UP001415857"/>
    </source>
</evidence>
<comment type="caution">
    <text evidence="2">The sequence shown here is derived from an EMBL/GenBank/DDBJ whole genome shotgun (WGS) entry which is preliminary data.</text>
</comment>
<evidence type="ECO:0000313" key="2">
    <source>
        <dbReference type="EMBL" id="KAK9283352.1"/>
    </source>
</evidence>
<dbReference type="Proteomes" id="UP001415857">
    <property type="component" value="Unassembled WGS sequence"/>
</dbReference>
<dbReference type="EMBL" id="JBBPBK010000006">
    <property type="protein sequence ID" value="KAK9283352.1"/>
    <property type="molecule type" value="Genomic_DNA"/>
</dbReference>
<protein>
    <submittedName>
        <fullName evidence="2">Uncharacterized protein</fullName>
    </submittedName>
</protein>
<keyword evidence="1" id="KW-1133">Transmembrane helix</keyword>
<dbReference type="Gene3D" id="3.90.550.50">
    <property type="match status" value="1"/>
</dbReference>
<dbReference type="AlphaFoldDB" id="A0AAP0RWS8"/>
<evidence type="ECO:0000256" key="1">
    <source>
        <dbReference type="SAM" id="Phobius"/>
    </source>
</evidence>
<accession>A0AAP0RWS8</accession>
<dbReference type="InterPro" id="IPR006740">
    <property type="entry name" value="DUF604"/>
</dbReference>
<dbReference type="FunFam" id="3.90.550.50:FF:000006">
    <property type="entry name" value="Fringe-related protein-like"/>
    <property type="match status" value="1"/>
</dbReference>
<sequence>MSQIRETGHVPFKPFKFFFPFSTEKPCHIVGLFVRFSLLLCLVATISLTLYSAFPSQTQWLRFPQFTTARNSARLCETHGNISGDNNGPTNISHILFGIGASVATWKDRSQYTHLWWNPNATRGFVWLDENPHSWPETSPPFRVSEDWTRFKYSSSQSAVRIARIVSESFRLCSPGVRWFVMGDDDTVFFADNLVSVLARYDHCQMYYIGGNSESVEQDVMHSYGMAFGGGGFAISYPLAAELVNVLDGCIDKYYTFYGSDQRIWACISEIGVSLTRERGFHQFDIRGDPYGLLAAHPVAPLVSLHHLDYMKPIFPNRTQLDSLNPLIGAYRADPARILQQSFCYDRNRQWSVSVAWGYTAQIYPSLVSPLLLERPMQTFQTWRSWTNGPFTFNTRPVISDPCEKPVIYFLDLVEEVGEGGETLTHYKKFVANSGKECNQSAYANVLAVQRIVVSTLKMDPQDWKKAPRRQCCEIKDSRSIKKGTLRVRIRRCKAWETVTT</sequence>
<name>A0AAP0RWS8_LIQFO</name>
<gene>
    <name evidence="2" type="ORF">L1049_011594</name>
</gene>
<keyword evidence="3" id="KW-1185">Reference proteome</keyword>
<keyword evidence="1" id="KW-0472">Membrane</keyword>
<proteinExistence type="predicted"/>
<reference evidence="2 3" key="1">
    <citation type="journal article" date="2024" name="Plant J.">
        <title>Genome sequences and population genomics reveal climatic adaptation and genomic divergence between two closely related sweetgum species.</title>
        <authorList>
            <person name="Xu W.Q."/>
            <person name="Ren C.Q."/>
            <person name="Zhang X.Y."/>
            <person name="Comes H.P."/>
            <person name="Liu X.H."/>
            <person name="Li Y.G."/>
            <person name="Kettle C.J."/>
            <person name="Jalonen R."/>
            <person name="Gaisberger H."/>
            <person name="Ma Y.Z."/>
            <person name="Qiu Y.X."/>
        </authorList>
    </citation>
    <scope>NUCLEOTIDE SEQUENCE [LARGE SCALE GENOMIC DNA]</scope>
    <source>
        <strain evidence="2">Hangzhou</strain>
    </source>
</reference>
<dbReference type="Pfam" id="PF04646">
    <property type="entry name" value="DUF604"/>
    <property type="match status" value="1"/>
</dbReference>
<keyword evidence="1" id="KW-0812">Transmembrane</keyword>
<organism evidence="2 3">
    <name type="scientific">Liquidambar formosana</name>
    <name type="common">Formosan gum</name>
    <dbReference type="NCBI Taxonomy" id="63359"/>
    <lineage>
        <taxon>Eukaryota</taxon>
        <taxon>Viridiplantae</taxon>
        <taxon>Streptophyta</taxon>
        <taxon>Embryophyta</taxon>
        <taxon>Tracheophyta</taxon>
        <taxon>Spermatophyta</taxon>
        <taxon>Magnoliopsida</taxon>
        <taxon>eudicotyledons</taxon>
        <taxon>Gunneridae</taxon>
        <taxon>Pentapetalae</taxon>
        <taxon>Saxifragales</taxon>
        <taxon>Altingiaceae</taxon>
        <taxon>Liquidambar</taxon>
    </lineage>
</organism>
<dbReference type="PANTHER" id="PTHR10811">
    <property type="entry name" value="FRINGE-RELATED"/>
    <property type="match status" value="1"/>
</dbReference>
<feature type="transmembrane region" description="Helical" evidence="1">
    <location>
        <begin position="32"/>
        <end position="54"/>
    </location>
</feature>